<dbReference type="PANTHER" id="PTHR31642:SF310">
    <property type="entry name" value="FATTY ALCOHOL:CAFFEOYL-COA ACYLTRANSFERASE"/>
    <property type="match status" value="1"/>
</dbReference>
<dbReference type="PANTHER" id="PTHR31642">
    <property type="entry name" value="TRICHOTHECENE 3-O-ACETYLTRANSFERASE"/>
    <property type="match status" value="1"/>
</dbReference>
<proteinExistence type="predicted"/>
<dbReference type="GO" id="GO:0044550">
    <property type="term" value="P:secondary metabolite biosynthetic process"/>
    <property type="evidence" value="ECO:0007669"/>
    <property type="project" value="TreeGrafter"/>
</dbReference>
<dbReference type="EMBL" id="JANBQF010000091">
    <property type="protein sequence ID" value="KAJ2005654.1"/>
    <property type="molecule type" value="Genomic_DNA"/>
</dbReference>
<evidence type="ECO:0000313" key="2">
    <source>
        <dbReference type="EMBL" id="KAJ2005654.1"/>
    </source>
</evidence>
<sequence>MVVENRQAARCTTYALSPIDLAQGDSHIMFVYFYSNRYHSPLFMPTDLLLRGFRMATERFGILLGTLQSVSGRPVLVHDLTQPNAPRFEEKAVDMAFSELSATKYAWNRWPQNLDTCDVIEPVTTKDAANSVPLISVLLIRFAKNSGVALRIKIRHSVLDGLGFTSFMSYWCASARQLCSAGKIIAGLDNDILDFDRNTLLQAVRYESAAPSLLVEEPDMSTTANTTPSRQAKAFGMHVIRFTARSLQRLRSDIESGADYVSVNDALTTLLWRSFTRASPPSANTRIMLACDARKRINLSALYMGNASFPLQLSIAREQILVKPMSEVARLVRSRVSQVDIGYIRECLGMLEHNQPILGADEWENNKSTFFCCTNCSRFEFFKTDFGYGEPEKVMIPHYLTPGFSIWLPTKDAGGIDVVISMLDSSFDVLRLDRELLGYGQIII</sequence>
<dbReference type="InterPro" id="IPR023213">
    <property type="entry name" value="CAT-like_dom_sf"/>
</dbReference>
<dbReference type="OrthoDB" id="1862401at2759"/>
<gene>
    <name evidence="2" type="ORF">H4R26_001842</name>
</gene>
<evidence type="ECO:0000256" key="1">
    <source>
        <dbReference type="ARBA" id="ARBA00022679"/>
    </source>
</evidence>
<dbReference type="Gene3D" id="3.30.559.10">
    <property type="entry name" value="Chloramphenicol acetyltransferase-like domain"/>
    <property type="match status" value="2"/>
</dbReference>
<dbReference type="GO" id="GO:0016747">
    <property type="term" value="F:acyltransferase activity, transferring groups other than amino-acyl groups"/>
    <property type="evidence" value="ECO:0007669"/>
    <property type="project" value="TreeGrafter"/>
</dbReference>
<protein>
    <submittedName>
        <fullName evidence="2">Uncharacterized protein</fullName>
    </submittedName>
</protein>
<dbReference type="Pfam" id="PF02458">
    <property type="entry name" value="Transferase"/>
    <property type="match status" value="1"/>
</dbReference>
<keyword evidence="1" id="KW-0808">Transferase</keyword>
<evidence type="ECO:0000313" key="3">
    <source>
        <dbReference type="Proteomes" id="UP001150907"/>
    </source>
</evidence>
<dbReference type="AlphaFoldDB" id="A0A9W8BFQ6"/>
<name>A0A9W8BFQ6_9FUNG</name>
<dbReference type="InterPro" id="IPR050317">
    <property type="entry name" value="Plant_Fungal_Acyltransferase"/>
</dbReference>
<accession>A0A9W8BFQ6</accession>
<dbReference type="Proteomes" id="UP001150907">
    <property type="component" value="Unassembled WGS sequence"/>
</dbReference>
<comment type="caution">
    <text evidence="2">The sequence shown here is derived from an EMBL/GenBank/DDBJ whole genome shotgun (WGS) entry which is preliminary data.</text>
</comment>
<organism evidence="2 3">
    <name type="scientific">Coemansia thaxteri</name>
    <dbReference type="NCBI Taxonomy" id="2663907"/>
    <lineage>
        <taxon>Eukaryota</taxon>
        <taxon>Fungi</taxon>
        <taxon>Fungi incertae sedis</taxon>
        <taxon>Zoopagomycota</taxon>
        <taxon>Kickxellomycotina</taxon>
        <taxon>Kickxellomycetes</taxon>
        <taxon>Kickxellales</taxon>
        <taxon>Kickxellaceae</taxon>
        <taxon>Coemansia</taxon>
    </lineage>
</organism>
<reference evidence="2" key="1">
    <citation type="submission" date="2022-07" db="EMBL/GenBank/DDBJ databases">
        <title>Phylogenomic reconstructions and comparative analyses of Kickxellomycotina fungi.</title>
        <authorList>
            <person name="Reynolds N.K."/>
            <person name="Stajich J.E."/>
            <person name="Barry K."/>
            <person name="Grigoriev I.V."/>
            <person name="Crous P."/>
            <person name="Smith M.E."/>
        </authorList>
    </citation>
    <scope>NUCLEOTIDE SEQUENCE</scope>
    <source>
        <strain evidence="2">IMI 214461</strain>
    </source>
</reference>
<keyword evidence="3" id="KW-1185">Reference proteome</keyword>